<protein>
    <submittedName>
        <fullName evidence="2">Uncharacterized protein</fullName>
    </submittedName>
</protein>
<evidence type="ECO:0000313" key="3">
    <source>
        <dbReference type="Proteomes" id="UP000030108"/>
    </source>
</evidence>
<gene>
    <name evidence="2" type="ORF">RSOL_559480</name>
</gene>
<proteinExistence type="predicted"/>
<name>X8ITM6_9AGAM</name>
<evidence type="ECO:0000313" key="2">
    <source>
        <dbReference type="EMBL" id="EUC52396.1"/>
    </source>
</evidence>
<feature type="non-terminal residue" evidence="2">
    <location>
        <position position="217"/>
    </location>
</feature>
<feature type="coiled-coil region" evidence="1">
    <location>
        <begin position="110"/>
        <end position="182"/>
    </location>
</feature>
<dbReference type="AlphaFoldDB" id="X8ITM6"/>
<organism evidence="2 3">
    <name type="scientific">Rhizoctonia solani AG-3 Rhs1AP</name>
    <dbReference type="NCBI Taxonomy" id="1086054"/>
    <lineage>
        <taxon>Eukaryota</taxon>
        <taxon>Fungi</taxon>
        <taxon>Dikarya</taxon>
        <taxon>Basidiomycota</taxon>
        <taxon>Agaricomycotina</taxon>
        <taxon>Agaricomycetes</taxon>
        <taxon>Cantharellales</taxon>
        <taxon>Ceratobasidiaceae</taxon>
        <taxon>Rhizoctonia</taxon>
    </lineage>
</organism>
<feature type="non-terminal residue" evidence="2">
    <location>
        <position position="1"/>
    </location>
</feature>
<reference evidence="3" key="1">
    <citation type="journal article" date="2014" name="Genome Announc.">
        <title>Draft genome sequence of the plant-pathogenic soil fungus Rhizoctonia solani anastomosis group 3 strain Rhs1AP.</title>
        <authorList>
            <person name="Cubeta M.A."/>
            <person name="Thomas E."/>
            <person name="Dean R.A."/>
            <person name="Jabaji S."/>
            <person name="Neate S.M."/>
            <person name="Tavantzis S."/>
            <person name="Toda T."/>
            <person name="Vilgalys R."/>
            <person name="Bharathan N."/>
            <person name="Fedorova-Abrams N."/>
            <person name="Pakala S.B."/>
            <person name="Pakala S.M."/>
            <person name="Zafar N."/>
            <person name="Joardar V."/>
            <person name="Losada L."/>
            <person name="Nierman W.C."/>
        </authorList>
    </citation>
    <scope>NUCLEOTIDE SEQUENCE [LARGE SCALE GENOMIC DNA]</scope>
    <source>
        <strain evidence="3">AG-3</strain>
    </source>
</reference>
<dbReference type="EMBL" id="JATN01000326">
    <property type="protein sequence ID" value="EUC52396.1"/>
    <property type="molecule type" value="Genomic_DNA"/>
</dbReference>
<accession>X8ITM6</accession>
<comment type="caution">
    <text evidence="2">The sequence shown here is derived from an EMBL/GenBank/DDBJ whole genome shotgun (WGS) entry which is preliminary data.</text>
</comment>
<sequence>GYRILHRIPHFLDDLRALIRATTTYLENEAGEDPETERWQGLAEENNQRALRLERSLWRQQENIATLTQAGRVLNTQLTEARATAAEFDNRLNQVNQFHAQQHNRDVTQQELLQNQINAERRNVEVFQRRVRDLEQRIEQKDGHIDELEDHIDRVVQLNERLSIENDEHEFLENDADNWEELARIRGDERDRLEARIVELELIVVEHVDLVAFCLSL</sequence>
<dbReference type="Proteomes" id="UP000030108">
    <property type="component" value="Unassembled WGS sequence"/>
</dbReference>
<keyword evidence="1" id="KW-0175">Coiled coil</keyword>
<evidence type="ECO:0000256" key="1">
    <source>
        <dbReference type="SAM" id="Coils"/>
    </source>
</evidence>